<dbReference type="InterPro" id="IPR036942">
    <property type="entry name" value="Beta-barrel_TonB_sf"/>
</dbReference>
<dbReference type="Gene3D" id="2.60.40.1120">
    <property type="entry name" value="Carboxypeptidase-like, regulatory domain"/>
    <property type="match status" value="1"/>
</dbReference>
<evidence type="ECO:0000256" key="9">
    <source>
        <dbReference type="RuleBase" id="RU003357"/>
    </source>
</evidence>
<dbReference type="InterPro" id="IPR037066">
    <property type="entry name" value="Plug_dom_sf"/>
</dbReference>
<evidence type="ECO:0000256" key="6">
    <source>
        <dbReference type="ARBA" id="ARBA00023136"/>
    </source>
</evidence>
<dbReference type="RefSeq" id="WP_071506449.1">
    <property type="nucleotide sequence ID" value="NZ_MORL01000032.1"/>
</dbReference>
<dbReference type="GO" id="GO:0009279">
    <property type="term" value="C:cell outer membrane"/>
    <property type="evidence" value="ECO:0007669"/>
    <property type="project" value="UniProtKB-SubCell"/>
</dbReference>
<feature type="chain" id="PRO_5010352929" evidence="10">
    <location>
        <begin position="22"/>
        <end position="902"/>
    </location>
</feature>
<keyword evidence="10" id="KW-0732">Signal</keyword>
<evidence type="ECO:0000313" key="14">
    <source>
        <dbReference type="Proteomes" id="UP000181790"/>
    </source>
</evidence>
<keyword evidence="13" id="KW-0675">Receptor</keyword>
<dbReference type="InterPro" id="IPR012910">
    <property type="entry name" value="Plug_dom"/>
</dbReference>
<dbReference type="Gene3D" id="2.170.130.10">
    <property type="entry name" value="TonB-dependent receptor, plug domain"/>
    <property type="match status" value="1"/>
</dbReference>
<proteinExistence type="inferred from homology"/>
<organism evidence="13 14">
    <name type="scientific">Arsenicibacter rosenii</name>
    <dbReference type="NCBI Taxonomy" id="1750698"/>
    <lineage>
        <taxon>Bacteria</taxon>
        <taxon>Pseudomonadati</taxon>
        <taxon>Bacteroidota</taxon>
        <taxon>Cytophagia</taxon>
        <taxon>Cytophagales</taxon>
        <taxon>Spirosomataceae</taxon>
        <taxon>Arsenicibacter</taxon>
    </lineage>
</organism>
<keyword evidence="4 8" id="KW-0812">Transmembrane</keyword>
<keyword evidence="2 8" id="KW-0813">Transport</keyword>
<evidence type="ECO:0000256" key="4">
    <source>
        <dbReference type="ARBA" id="ARBA00022692"/>
    </source>
</evidence>
<feature type="domain" description="TonB-dependent receptor plug" evidence="12">
    <location>
        <begin position="119"/>
        <end position="239"/>
    </location>
</feature>
<dbReference type="InterPro" id="IPR039426">
    <property type="entry name" value="TonB-dep_rcpt-like"/>
</dbReference>
<evidence type="ECO:0000259" key="12">
    <source>
        <dbReference type="Pfam" id="PF07715"/>
    </source>
</evidence>
<keyword evidence="7 8" id="KW-0998">Cell outer membrane</keyword>
<keyword evidence="14" id="KW-1185">Reference proteome</keyword>
<reference evidence="13 14" key="1">
    <citation type="submission" date="2016-10" db="EMBL/GenBank/DDBJ databases">
        <title>Arsenicibacter rosenii gen. nov., sp. nov., an efficient arsenic-methylating bacterium isolated from an arsenic-contaminated paddy soil.</title>
        <authorList>
            <person name="Huang K."/>
        </authorList>
    </citation>
    <scope>NUCLEOTIDE SEQUENCE [LARGE SCALE GENOMIC DNA]</scope>
    <source>
        <strain evidence="13 14">SM-1</strain>
    </source>
</reference>
<evidence type="ECO:0000256" key="10">
    <source>
        <dbReference type="SAM" id="SignalP"/>
    </source>
</evidence>
<accession>A0A1S2VC54</accession>
<dbReference type="AlphaFoldDB" id="A0A1S2VC54"/>
<dbReference type="InterPro" id="IPR008969">
    <property type="entry name" value="CarboxyPept-like_regulatory"/>
</dbReference>
<keyword evidence="3 8" id="KW-1134">Transmembrane beta strand</keyword>
<evidence type="ECO:0000256" key="3">
    <source>
        <dbReference type="ARBA" id="ARBA00022452"/>
    </source>
</evidence>
<dbReference type="EMBL" id="MORL01000032">
    <property type="protein sequence ID" value="OIN55895.1"/>
    <property type="molecule type" value="Genomic_DNA"/>
</dbReference>
<evidence type="ECO:0000256" key="1">
    <source>
        <dbReference type="ARBA" id="ARBA00004571"/>
    </source>
</evidence>
<evidence type="ECO:0000256" key="8">
    <source>
        <dbReference type="PROSITE-ProRule" id="PRU01360"/>
    </source>
</evidence>
<dbReference type="InterPro" id="IPR000531">
    <property type="entry name" value="Beta-barrel_TonB"/>
</dbReference>
<evidence type="ECO:0000313" key="13">
    <source>
        <dbReference type="EMBL" id="OIN55895.1"/>
    </source>
</evidence>
<comment type="subcellular location">
    <subcellularLocation>
        <location evidence="1 8">Cell outer membrane</location>
        <topology evidence="1 8">Multi-pass membrane protein</topology>
    </subcellularLocation>
</comment>
<name>A0A1S2VC54_9BACT</name>
<evidence type="ECO:0000259" key="11">
    <source>
        <dbReference type="Pfam" id="PF00593"/>
    </source>
</evidence>
<feature type="signal peptide" evidence="10">
    <location>
        <begin position="1"/>
        <end position="21"/>
    </location>
</feature>
<evidence type="ECO:0000256" key="2">
    <source>
        <dbReference type="ARBA" id="ARBA00022448"/>
    </source>
</evidence>
<dbReference type="Pfam" id="PF00593">
    <property type="entry name" value="TonB_dep_Rec_b-barrel"/>
    <property type="match status" value="1"/>
</dbReference>
<dbReference type="Pfam" id="PF07715">
    <property type="entry name" value="Plug"/>
    <property type="match status" value="1"/>
</dbReference>
<keyword evidence="6 8" id="KW-0472">Membrane</keyword>
<sequence>MLKNAFTILTLLIASLTISFAQNRSLSGTVKDEKAAPLAGVSVQIKGVNRGTVTDNEGKYRIDVSDNATLVFSFIGFKPQEIGVKAGQSAIDVTLAENAELLSEVVIAVGSRNSKRTITDSPIPVDILSATDLRSTGQPTFDKALQYRVPSFNTVNTPVNDATSLLDPYEIRNMGPSRTLILINGKRKNTSALMYIQTSPGRGESGADISAIPQQAIKRVEILRDGASAQYGSDAIAGVMNIILKDKYDYGSATLSAGITAKGDGQLFGIAVNNGANFGKGYLNYTIDFSRSALANRPGKVSAEAEADPDMGFGAPLAQVKAFLAQKPDAGNINGQPETTSAKFLINGGNPLSDNTEFYYTAAYVYKKVNSFANYRTPYWRTTDDGLLTPAGQPYMGYVPTFQGDLNDYHATVGLRSETNGWKTDLSFTTGGNKQLYTVSNTRNRSLGKNSPIYFKPGGYSFSHNVGNIDISKAVTDKLNVAFGSEFRAETFTVYVGDTASYVGTGADSFPGITPNNAGTNTRFNFGGYVDLGYDVTKDFLINGTFRAERYSDFGNATVFKISSRYKLLDDKLTLRASYSTGFRAPLLHQIYQQLAQASFVPGQGIQTKGIINNVSPQAFALGVPKLTPEKSANFTFGLGLNPNRNLSITLDYYNIKVKDRIVLGSEIAGTAAGNTALDKILTTNGIVAVSFFSNALNTTTSGLDFVISQRNLLLGGNKLGINLAGNYTFENKYTSVKNTKLIADAGKSVFDRTQNALLFTSRPKYKMILGFDYQIKKIIFNLNNTLFGPTRFHQSGLNENTDTEFVPRVVTDLSVSIPFSSKATLTLNASNLFNVMPKWNFIDLKTGTKTHYNANDNVPSQKYFSQYNMITFNGRYSNVTYDGSHFSQLGTIFNAQFNLKF</sequence>
<dbReference type="Proteomes" id="UP000181790">
    <property type="component" value="Unassembled WGS sequence"/>
</dbReference>
<dbReference type="Gene3D" id="2.40.170.20">
    <property type="entry name" value="TonB-dependent receptor, beta-barrel domain"/>
    <property type="match status" value="1"/>
</dbReference>
<dbReference type="SUPFAM" id="SSF49464">
    <property type="entry name" value="Carboxypeptidase regulatory domain-like"/>
    <property type="match status" value="1"/>
</dbReference>
<dbReference type="PROSITE" id="PS52016">
    <property type="entry name" value="TONB_DEPENDENT_REC_3"/>
    <property type="match status" value="1"/>
</dbReference>
<dbReference type="Pfam" id="PF13715">
    <property type="entry name" value="CarbopepD_reg_2"/>
    <property type="match status" value="1"/>
</dbReference>
<evidence type="ECO:0000256" key="5">
    <source>
        <dbReference type="ARBA" id="ARBA00023077"/>
    </source>
</evidence>
<keyword evidence="5 9" id="KW-0798">TonB box</keyword>
<comment type="similarity">
    <text evidence="8 9">Belongs to the TonB-dependent receptor family.</text>
</comment>
<comment type="caution">
    <text evidence="13">The sequence shown here is derived from an EMBL/GenBank/DDBJ whole genome shotgun (WGS) entry which is preliminary data.</text>
</comment>
<protein>
    <submittedName>
        <fullName evidence="13">Ferric enterobactin receptor</fullName>
    </submittedName>
</protein>
<dbReference type="OrthoDB" id="9805434at2"/>
<feature type="domain" description="TonB-dependent receptor-like beta-barrel" evidence="11">
    <location>
        <begin position="368"/>
        <end position="833"/>
    </location>
</feature>
<gene>
    <name evidence="13" type="ORF">BLX24_27480</name>
</gene>
<dbReference type="SUPFAM" id="SSF56935">
    <property type="entry name" value="Porins"/>
    <property type="match status" value="1"/>
</dbReference>
<evidence type="ECO:0000256" key="7">
    <source>
        <dbReference type="ARBA" id="ARBA00023237"/>
    </source>
</evidence>
<dbReference type="PANTHER" id="PTHR47234">
    <property type="match status" value="1"/>
</dbReference>
<dbReference type="PANTHER" id="PTHR47234:SF3">
    <property type="entry name" value="SECRETIN_TONB SHORT N-TERMINAL DOMAIN-CONTAINING PROTEIN"/>
    <property type="match status" value="1"/>
</dbReference>